<keyword evidence="2" id="KW-0460">Magnesium</keyword>
<comment type="subcellular location">
    <subcellularLocation>
        <location evidence="1">Endomembrane system</location>
        <topology evidence="1">Multi-pass membrane protein</topology>
    </subcellularLocation>
</comment>
<evidence type="ECO:0000313" key="6">
    <source>
        <dbReference type="Proteomes" id="UP000288805"/>
    </source>
</evidence>
<evidence type="ECO:0000256" key="2">
    <source>
        <dbReference type="ARBA" id="ARBA00022842"/>
    </source>
</evidence>
<dbReference type="GO" id="GO:0012505">
    <property type="term" value="C:endomembrane system"/>
    <property type="evidence" value="ECO:0007669"/>
    <property type="project" value="UniProtKB-SubCell"/>
</dbReference>
<dbReference type="Proteomes" id="UP000288805">
    <property type="component" value="Unassembled WGS sequence"/>
</dbReference>
<dbReference type="PANTHER" id="PTHR24093:SF369">
    <property type="entry name" value="CALCIUM-TRANSPORTING ATPASE"/>
    <property type="match status" value="1"/>
</dbReference>
<name>A0A438GUS3_VITVI</name>
<dbReference type="PANTHER" id="PTHR24093">
    <property type="entry name" value="CATION TRANSPORTING ATPASE"/>
    <property type="match status" value="1"/>
</dbReference>
<keyword evidence="3" id="KW-0812">Transmembrane</keyword>
<evidence type="ECO:0000256" key="1">
    <source>
        <dbReference type="ARBA" id="ARBA00004127"/>
    </source>
</evidence>
<sequence>MYFYIILYHCTDNRNPSFFASLSPSTAVSDYRQSLQFQSLNDEKRNIHMEIIRGGRRVEVSIFDIVVGDVVPLNIGNQVPADGILISGHSLAIDESSMTGESKIVHKDSKAPFLMAGCKVADGSGIMLVTFWMLFLF</sequence>
<dbReference type="FunFam" id="2.70.150.10:FF:000006">
    <property type="entry name" value="Calcium-transporting ATPase"/>
    <property type="match status" value="1"/>
</dbReference>
<accession>A0A438GUS3</accession>
<proteinExistence type="predicted"/>
<dbReference type="Gene3D" id="2.70.150.10">
    <property type="entry name" value="Calcium-transporting ATPase, cytoplasmic transduction domain A"/>
    <property type="match status" value="1"/>
</dbReference>
<dbReference type="InterPro" id="IPR059000">
    <property type="entry name" value="ATPase_P-type_domA"/>
</dbReference>
<evidence type="ECO:0000259" key="4">
    <source>
        <dbReference type="Pfam" id="PF00122"/>
    </source>
</evidence>
<dbReference type="InterPro" id="IPR008250">
    <property type="entry name" value="ATPase_P-typ_transduc_dom_A_sf"/>
</dbReference>
<comment type="caution">
    <text evidence="5">The sequence shown here is derived from an EMBL/GenBank/DDBJ whole genome shotgun (WGS) entry which is preliminary data.</text>
</comment>
<reference evidence="5 6" key="1">
    <citation type="journal article" date="2018" name="PLoS Genet.">
        <title>Population sequencing reveals clonal diversity and ancestral inbreeding in the grapevine cultivar Chardonnay.</title>
        <authorList>
            <person name="Roach M.J."/>
            <person name="Johnson D.L."/>
            <person name="Bohlmann J."/>
            <person name="van Vuuren H.J."/>
            <person name="Jones S.J."/>
            <person name="Pretorius I.S."/>
            <person name="Schmidt S.A."/>
            <person name="Borneman A.R."/>
        </authorList>
    </citation>
    <scope>NUCLEOTIDE SEQUENCE [LARGE SCALE GENOMIC DNA]</scope>
    <source>
        <strain evidence="6">cv. Chardonnay</strain>
        <tissue evidence="5">Leaf</tissue>
    </source>
</reference>
<keyword evidence="3" id="KW-0472">Membrane</keyword>
<protein>
    <submittedName>
        <fullName evidence="5">Calcium-transporting ATPase 8, plasma membrane-type</fullName>
    </submittedName>
</protein>
<evidence type="ECO:0000313" key="5">
    <source>
        <dbReference type="EMBL" id="RVW75959.1"/>
    </source>
</evidence>
<organism evidence="5 6">
    <name type="scientific">Vitis vinifera</name>
    <name type="common">Grape</name>
    <dbReference type="NCBI Taxonomy" id="29760"/>
    <lineage>
        <taxon>Eukaryota</taxon>
        <taxon>Viridiplantae</taxon>
        <taxon>Streptophyta</taxon>
        <taxon>Embryophyta</taxon>
        <taxon>Tracheophyta</taxon>
        <taxon>Spermatophyta</taxon>
        <taxon>Magnoliopsida</taxon>
        <taxon>eudicotyledons</taxon>
        <taxon>Gunneridae</taxon>
        <taxon>Pentapetalae</taxon>
        <taxon>rosids</taxon>
        <taxon>Vitales</taxon>
        <taxon>Vitaceae</taxon>
        <taxon>Viteae</taxon>
        <taxon>Vitis</taxon>
    </lineage>
</organism>
<dbReference type="SUPFAM" id="SSF81653">
    <property type="entry name" value="Calcium ATPase, transduction domain A"/>
    <property type="match status" value="1"/>
</dbReference>
<gene>
    <name evidence="5" type="primary">ACA8_0</name>
    <name evidence="5" type="ORF">CK203_051809</name>
</gene>
<feature type="transmembrane region" description="Helical" evidence="3">
    <location>
        <begin position="113"/>
        <end position="135"/>
    </location>
</feature>
<evidence type="ECO:0000256" key="3">
    <source>
        <dbReference type="SAM" id="Phobius"/>
    </source>
</evidence>
<dbReference type="EMBL" id="QGNW01000338">
    <property type="protein sequence ID" value="RVW75959.1"/>
    <property type="molecule type" value="Genomic_DNA"/>
</dbReference>
<dbReference type="Pfam" id="PF00122">
    <property type="entry name" value="E1-E2_ATPase"/>
    <property type="match status" value="1"/>
</dbReference>
<feature type="domain" description="P-type ATPase A" evidence="4">
    <location>
        <begin position="49"/>
        <end position="130"/>
    </location>
</feature>
<dbReference type="AlphaFoldDB" id="A0A438GUS3"/>
<keyword evidence="3" id="KW-1133">Transmembrane helix</keyword>